<dbReference type="AlphaFoldDB" id="A0A382AVA1"/>
<name>A0A382AVA1_9ZZZZ</name>
<evidence type="ECO:0000256" key="4">
    <source>
        <dbReference type="ARBA" id="ARBA00022475"/>
    </source>
</evidence>
<keyword evidence="5 10" id="KW-0812">Transmembrane</keyword>
<comment type="subcellular location">
    <subcellularLocation>
        <location evidence="1">Cell membrane</location>
        <topology evidence="1">Multi-pass membrane protein</topology>
    </subcellularLocation>
</comment>
<evidence type="ECO:0000259" key="11">
    <source>
        <dbReference type="Pfam" id="PF01618"/>
    </source>
</evidence>
<feature type="transmembrane region" description="Helical" evidence="10">
    <location>
        <begin position="171"/>
        <end position="196"/>
    </location>
</feature>
<feature type="domain" description="MotA/TolQ/ExbB proton channel" evidence="11">
    <location>
        <begin position="89"/>
        <end position="209"/>
    </location>
</feature>
<dbReference type="GO" id="GO:0005886">
    <property type="term" value="C:plasma membrane"/>
    <property type="evidence" value="ECO:0007669"/>
    <property type="project" value="UniProtKB-SubCell"/>
</dbReference>
<feature type="transmembrane region" description="Helical" evidence="10">
    <location>
        <begin position="125"/>
        <end position="151"/>
    </location>
</feature>
<dbReference type="PANTHER" id="PTHR30625">
    <property type="entry name" value="PROTEIN TOLQ"/>
    <property type="match status" value="1"/>
</dbReference>
<dbReference type="Pfam" id="PF01618">
    <property type="entry name" value="MotA_ExbB"/>
    <property type="match status" value="1"/>
</dbReference>
<evidence type="ECO:0000256" key="5">
    <source>
        <dbReference type="ARBA" id="ARBA00022692"/>
    </source>
</evidence>
<accession>A0A382AVA1</accession>
<gene>
    <name evidence="12" type="ORF">METZ01_LOCUS157827</name>
</gene>
<keyword evidence="7 10" id="KW-1133">Transmembrane helix</keyword>
<evidence type="ECO:0000313" key="12">
    <source>
        <dbReference type="EMBL" id="SVB04973.1"/>
    </source>
</evidence>
<evidence type="ECO:0000256" key="6">
    <source>
        <dbReference type="ARBA" id="ARBA00022927"/>
    </source>
</evidence>
<proteinExistence type="inferred from homology"/>
<keyword evidence="4" id="KW-1003">Cell membrane</keyword>
<dbReference type="GO" id="GO:0017038">
    <property type="term" value="P:protein import"/>
    <property type="evidence" value="ECO:0007669"/>
    <property type="project" value="TreeGrafter"/>
</dbReference>
<evidence type="ECO:0000256" key="9">
    <source>
        <dbReference type="SAM" id="MobiDB-lite"/>
    </source>
</evidence>
<sequence>VNWLLLAQVEGSEAGGSAWQMMKQGGPMVWVLLLVSAIAATIFLERLLNYRRVQINTTEFIAGIRANLKNNYNIVELVAICDATPGPVARMTKMGILNREQSREQLRELLDDNKRIEVARLEKRLNMLGTIAQVAPLLGLLGTVLGFIRIFRGVWPEMPIGILPSISEGRLAGGIWEGLICMALGLAVAIPCYIAFNYLVGRKNDLAVDIDKISSEILNIITHEMPPSKSAGSTKPRVARKAVSMSGNK</sequence>
<dbReference type="EMBL" id="UINC01026822">
    <property type="protein sequence ID" value="SVB04973.1"/>
    <property type="molecule type" value="Genomic_DNA"/>
</dbReference>
<feature type="region of interest" description="Disordered" evidence="9">
    <location>
        <begin position="227"/>
        <end position="249"/>
    </location>
</feature>
<comment type="similarity">
    <text evidence="2">Belongs to the ExbB/TolQ family.</text>
</comment>
<keyword evidence="8 10" id="KW-0472">Membrane</keyword>
<reference evidence="12" key="1">
    <citation type="submission" date="2018-05" db="EMBL/GenBank/DDBJ databases">
        <authorList>
            <person name="Lanie J.A."/>
            <person name="Ng W.-L."/>
            <person name="Kazmierczak K.M."/>
            <person name="Andrzejewski T.M."/>
            <person name="Davidsen T.M."/>
            <person name="Wayne K.J."/>
            <person name="Tettelin H."/>
            <person name="Glass J.I."/>
            <person name="Rusch D."/>
            <person name="Podicherti R."/>
            <person name="Tsui H.-C.T."/>
            <person name="Winkler M.E."/>
        </authorList>
    </citation>
    <scope>NUCLEOTIDE SEQUENCE</scope>
</reference>
<evidence type="ECO:0000256" key="2">
    <source>
        <dbReference type="ARBA" id="ARBA00010442"/>
    </source>
</evidence>
<evidence type="ECO:0000256" key="10">
    <source>
        <dbReference type="SAM" id="Phobius"/>
    </source>
</evidence>
<organism evidence="12">
    <name type="scientific">marine metagenome</name>
    <dbReference type="NCBI Taxonomy" id="408172"/>
    <lineage>
        <taxon>unclassified sequences</taxon>
        <taxon>metagenomes</taxon>
        <taxon>ecological metagenomes</taxon>
    </lineage>
</organism>
<feature type="transmembrane region" description="Helical" evidence="10">
    <location>
        <begin position="27"/>
        <end position="44"/>
    </location>
</feature>
<evidence type="ECO:0000256" key="1">
    <source>
        <dbReference type="ARBA" id="ARBA00004651"/>
    </source>
</evidence>
<feature type="non-terminal residue" evidence="12">
    <location>
        <position position="1"/>
    </location>
</feature>
<dbReference type="PANTHER" id="PTHR30625:SF15">
    <property type="entry name" value="BIOPOLYMER TRANSPORT PROTEIN EXBB"/>
    <property type="match status" value="1"/>
</dbReference>
<keyword evidence="3" id="KW-0813">Transport</keyword>
<evidence type="ECO:0000256" key="8">
    <source>
        <dbReference type="ARBA" id="ARBA00023136"/>
    </source>
</evidence>
<evidence type="ECO:0000256" key="7">
    <source>
        <dbReference type="ARBA" id="ARBA00022989"/>
    </source>
</evidence>
<dbReference type="InterPro" id="IPR002898">
    <property type="entry name" value="MotA_ExbB_proton_chnl"/>
</dbReference>
<protein>
    <recommendedName>
        <fullName evidence="11">MotA/TolQ/ExbB proton channel domain-containing protein</fullName>
    </recommendedName>
</protein>
<keyword evidence="6" id="KW-0653">Protein transport</keyword>
<evidence type="ECO:0000256" key="3">
    <source>
        <dbReference type="ARBA" id="ARBA00022448"/>
    </source>
</evidence>
<dbReference type="InterPro" id="IPR050790">
    <property type="entry name" value="ExbB/TolQ_transport"/>
</dbReference>